<accession>A0ABN9L7C6</accession>
<feature type="coiled-coil region" evidence="4">
    <location>
        <begin position="167"/>
        <end position="313"/>
    </location>
</feature>
<evidence type="ECO:0000313" key="7">
    <source>
        <dbReference type="EMBL" id="CAJ0931958.1"/>
    </source>
</evidence>
<dbReference type="InterPro" id="IPR003054">
    <property type="entry name" value="Keratin_II"/>
</dbReference>
<dbReference type="SMART" id="SM01391">
    <property type="entry name" value="Filament"/>
    <property type="match status" value="1"/>
</dbReference>
<reference evidence="7" key="1">
    <citation type="submission" date="2023-07" db="EMBL/GenBank/DDBJ databases">
        <authorList>
            <person name="Stuckert A."/>
        </authorList>
    </citation>
    <scope>NUCLEOTIDE SEQUENCE</scope>
</reference>
<dbReference type="Gene3D" id="1.20.5.1160">
    <property type="entry name" value="Vasodilator-stimulated phosphoprotein"/>
    <property type="match status" value="1"/>
</dbReference>
<evidence type="ECO:0000256" key="3">
    <source>
        <dbReference type="RuleBase" id="RU000685"/>
    </source>
</evidence>
<dbReference type="Pfam" id="PF16208">
    <property type="entry name" value="Keratin_2_head"/>
    <property type="match status" value="1"/>
</dbReference>
<feature type="compositionally biased region" description="Low complexity" evidence="5">
    <location>
        <begin position="16"/>
        <end position="40"/>
    </location>
</feature>
<evidence type="ECO:0000256" key="5">
    <source>
        <dbReference type="SAM" id="MobiDB-lite"/>
    </source>
</evidence>
<feature type="domain" description="IF rod" evidence="6">
    <location>
        <begin position="170"/>
        <end position="488"/>
    </location>
</feature>
<dbReference type="PANTHER" id="PTHR45616:SF68">
    <property type="entry name" value="KERATIN, TYPE II CYTOSKELETAL"/>
    <property type="match status" value="1"/>
</dbReference>
<feature type="coiled-coil region" evidence="4">
    <location>
        <begin position="379"/>
        <end position="466"/>
    </location>
</feature>
<feature type="non-terminal residue" evidence="7">
    <location>
        <position position="1"/>
    </location>
</feature>
<dbReference type="PROSITE" id="PS00226">
    <property type="entry name" value="IF_ROD_1"/>
    <property type="match status" value="1"/>
</dbReference>
<gene>
    <name evidence="7" type="ORF">RIMI_LOCUS4928677</name>
</gene>
<keyword evidence="1 3" id="KW-0403">Intermediate filament</keyword>
<name>A0ABN9L7C6_9NEOB</name>
<organism evidence="7 8">
    <name type="scientific">Ranitomeya imitator</name>
    <name type="common">mimic poison frog</name>
    <dbReference type="NCBI Taxonomy" id="111125"/>
    <lineage>
        <taxon>Eukaryota</taxon>
        <taxon>Metazoa</taxon>
        <taxon>Chordata</taxon>
        <taxon>Craniata</taxon>
        <taxon>Vertebrata</taxon>
        <taxon>Euteleostomi</taxon>
        <taxon>Amphibia</taxon>
        <taxon>Batrachia</taxon>
        <taxon>Anura</taxon>
        <taxon>Neobatrachia</taxon>
        <taxon>Hyloidea</taxon>
        <taxon>Dendrobatidae</taxon>
        <taxon>Dendrobatinae</taxon>
        <taxon>Ranitomeya</taxon>
    </lineage>
</organism>
<comment type="caution">
    <text evidence="7">The sequence shown here is derived from an EMBL/GenBank/DDBJ whole genome shotgun (WGS) entry which is preliminary data.</text>
</comment>
<proteinExistence type="inferred from homology"/>
<dbReference type="InterPro" id="IPR018039">
    <property type="entry name" value="IF_conserved"/>
</dbReference>
<dbReference type="PANTHER" id="PTHR45616">
    <property type="entry name" value="GATA-TYPE DOMAIN-CONTAINING PROTEIN"/>
    <property type="match status" value="1"/>
</dbReference>
<keyword evidence="8" id="KW-1185">Reference proteome</keyword>
<dbReference type="Pfam" id="PF00038">
    <property type="entry name" value="Filament"/>
    <property type="match status" value="1"/>
</dbReference>
<dbReference type="PROSITE" id="PS51842">
    <property type="entry name" value="IF_ROD_2"/>
    <property type="match status" value="1"/>
</dbReference>
<feature type="region of interest" description="Disordered" evidence="5">
    <location>
        <begin position="1"/>
        <end position="41"/>
    </location>
</feature>
<comment type="similarity">
    <text evidence="3">Belongs to the intermediate filament family.</text>
</comment>
<dbReference type="Gene3D" id="1.20.5.500">
    <property type="entry name" value="Single helix bin"/>
    <property type="match status" value="1"/>
</dbReference>
<evidence type="ECO:0000259" key="6">
    <source>
        <dbReference type="PROSITE" id="PS51842"/>
    </source>
</evidence>
<protein>
    <recommendedName>
        <fullName evidence="6">IF rod domain-containing protein</fullName>
    </recommendedName>
</protein>
<evidence type="ECO:0000256" key="4">
    <source>
        <dbReference type="SAM" id="Coils"/>
    </source>
</evidence>
<keyword evidence="2 4" id="KW-0175">Coiled coil</keyword>
<evidence type="ECO:0000313" key="8">
    <source>
        <dbReference type="Proteomes" id="UP001176940"/>
    </source>
</evidence>
<dbReference type="Proteomes" id="UP001176940">
    <property type="component" value="Unassembled WGS sequence"/>
</dbReference>
<dbReference type="EMBL" id="CAUEEQ010008187">
    <property type="protein sequence ID" value="CAJ0931958.1"/>
    <property type="molecule type" value="Genomic_DNA"/>
</dbReference>
<dbReference type="Gene3D" id="1.20.5.170">
    <property type="match status" value="1"/>
</dbReference>
<dbReference type="SUPFAM" id="SSF64593">
    <property type="entry name" value="Intermediate filament protein, coiled coil region"/>
    <property type="match status" value="3"/>
</dbReference>
<sequence length="597" mass="62756">NLSSPTSLLFRPRVPSSTMSRSQRVSSSFGASSKGFSSASVGGGGNRIGFNSSAQRVGSSFRAASSGGFGGASSGGFGAASSGGFGGAASGGGFGSRSLLNFGAGNSKISGAGAGFGFGSSGAGGGGRGFGGSGAALPSPGIVNVTVNQSLLAPLSLEIDPNISVVKQEEREQIKTLNNKFASFIDKVRFLEQQNKVLETKWNLLQQQQGGPSGLSGQKSNIDALFNAYINSLKSQLDGLQSNKGRLESELRNEQDRVEEFKRRYEDEINLRAAAENEFVVLKKDVDAAYLGKVELEARVNALNDEIAFLRALYEQELGDIKQAVSDTSVILSMDNNRSLNLDDIIAEVKAQYDDLANRSKAEAEDAYKNKFQQLQSAAGQQGDEVKNTKNEISQLNRQIQRLKAEIENVKKQIASLELAVAEAEERGERALSDARGKLAELEAALQRLKQEMALQLRQYQELMNVKLSLDVEIATYRALLEGEESRQKINVFFFFTGSLEKLLIQSVSVTVVNSASGGGGGSGFSSGYGGGVSMSGGGSGFSSGYGGSISGSGGGSGFSSGYGGSVSSSGRQDSKRAAVKIVSTTESLRAYHASDF</sequence>
<dbReference type="InterPro" id="IPR032444">
    <property type="entry name" value="Keratin_2_head"/>
</dbReference>
<evidence type="ECO:0000256" key="2">
    <source>
        <dbReference type="ARBA" id="ARBA00023054"/>
    </source>
</evidence>
<evidence type="ECO:0000256" key="1">
    <source>
        <dbReference type="ARBA" id="ARBA00022754"/>
    </source>
</evidence>
<dbReference type="PRINTS" id="PR01276">
    <property type="entry name" value="TYPE2KERATIN"/>
</dbReference>
<dbReference type="InterPro" id="IPR039008">
    <property type="entry name" value="IF_rod_dom"/>
</dbReference>